<dbReference type="Gene3D" id="3.90.1590.10">
    <property type="entry name" value="glutathione-dependent formaldehyde- activating enzyme (gfa)"/>
    <property type="match status" value="1"/>
</dbReference>
<protein>
    <submittedName>
        <fullName evidence="6">GFA family protein</fullName>
    </submittedName>
</protein>
<comment type="similarity">
    <text evidence="1">Belongs to the Gfa family.</text>
</comment>
<dbReference type="InterPro" id="IPR006913">
    <property type="entry name" value="CENP-V/GFA"/>
</dbReference>
<evidence type="ECO:0000259" key="5">
    <source>
        <dbReference type="PROSITE" id="PS51891"/>
    </source>
</evidence>
<comment type="caution">
    <text evidence="6">The sequence shown here is derived from an EMBL/GenBank/DDBJ whole genome shotgun (WGS) entry which is preliminary data.</text>
</comment>
<dbReference type="PROSITE" id="PS51891">
    <property type="entry name" value="CENP_V_GFA"/>
    <property type="match status" value="1"/>
</dbReference>
<reference evidence="6 7" key="1">
    <citation type="submission" date="2020-02" db="EMBL/GenBank/DDBJ databases">
        <title>Pseudoroseicyclus tamarix, sp. nov., isolated from offshore sediment of a Tamarix chinensis forest.</title>
        <authorList>
            <person name="Gai Y."/>
        </authorList>
    </citation>
    <scope>NUCLEOTIDE SEQUENCE [LARGE SCALE GENOMIC DNA]</scope>
    <source>
        <strain evidence="6 7">CLL3-39</strain>
    </source>
</reference>
<accession>A0A6B2JNK1</accession>
<evidence type="ECO:0000256" key="2">
    <source>
        <dbReference type="ARBA" id="ARBA00022723"/>
    </source>
</evidence>
<organism evidence="6 7">
    <name type="scientific">Pseudoroseicyclus tamaricis</name>
    <dbReference type="NCBI Taxonomy" id="2705421"/>
    <lineage>
        <taxon>Bacteria</taxon>
        <taxon>Pseudomonadati</taxon>
        <taxon>Pseudomonadota</taxon>
        <taxon>Alphaproteobacteria</taxon>
        <taxon>Rhodobacterales</taxon>
        <taxon>Paracoccaceae</taxon>
        <taxon>Pseudoroseicyclus</taxon>
    </lineage>
</organism>
<dbReference type="GO" id="GO:0016846">
    <property type="term" value="F:carbon-sulfur lyase activity"/>
    <property type="evidence" value="ECO:0007669"/>
    <property type="project" value="InterPro"/>
</dbReference>
<dbReference type="PANTHER" id="PTHR33337:SF40">
    <property type="entry name" value="CENP-V_GFA DOMAIN-CONTAINING PROTEIN-RELATED"/>
    <property type="match status" value="1"/>
</dbReference>
<evidence type="ECO:0000313" key="6">
    <source>
        <dbReference type="EMBL" id="NDU99559.1"/>
    </source>
</evidence>
<gene>
    <name evidence="6" type="ORF">GZA08_01065</name>
</gene>
<dbReference type="EMBL" id="JAAGAB010000001">
    <property type="protein sequence ID" value="NDU99559.1"/>
    <property type="molecule type" value="Genomic_DNA"/>
</dbReference>
<dbReference type="InterPro" id="IPR011057">
    <property type="entry name" value="Mss4-like_sf"/>
</dbReference>
<evidence type="ECO:0000256" key="3">
    <source>
        <dbReference type="ARBA" id="ARBA00022833"/>
    </source>
</evidence>
<evidence type="ECO:0000256" key="1">
    <source>
        <dbReference type="ARBA" id="ARBA00005495"/>
    </source>
</evidence>
<keyword evidence="4" id="KW-0456">Lyase</keyword>
<dbReference type="PANTHER" id="PTHR33337">
    <property type="entry name" value="GFA DOMAIN-CONTAINING PROTEIN"/>
    <property type="match status" value="1"/>
</dbReference>
<dbReference type="Pfam" id="PF04828">
    <property type="entry name" value="GFA"/>
    <property type="match status" value="1"/>
</dbReference>
<dbReference type="AlphaFoldDB" id="A0A6B2JNK1"/>
<dbReference type="SUPFAM" id="SSF51316">
    <property type="entry name" value="Mss4-like"/>
    <property type="match status" value="1"/>
</dbReference>
<keyword evidence="2" id="KW-0479">Metal-binding</keyword>
<proteinExistence type="inferred from homology"/>
<dbReference type="RefSeq" id="WP_163889154.1">
    <property type="nucleotide sequence ID" value="NZ_JAAFYS010000001.1"/>
</dbReference>
<keyword evidence="3" id="KW-0862">Zinc</keyword>
<evidence type="ECO:0000256" key="4">
    <source>
        <dbReference type="ARBA" id="ARBA00023239"/>
    </source>
</evidence>
<dbReference type="GO" id="GO:0046872">
    <property type="term" value="F:metal ion binding"/>
    <property type="evidence" value="ECO:0007669"/>
    <property type="project" value="UniProtKB-KW"/>
</dbReference>
<keyword evidence="7" id="KW-1185">Reference proteome</keyword>
<name>A0A6B2JNK1_9RHOB</name>
<feature type="domain" description="CENP-V/GFA" evidence="5">
    <location>
        <begin position="2"/>
        <end position="115"/>
    </location>
</feature>
<evidence type="ECO:0000313" key="7">
    <source>
        <dbReference type="Proteomes" id="UP000474757"/>
    </source>
</evidence>
<sequence>MIQASCLCGAVRYEMDRPAGAITACHCSQCRKLSGHFAASFDAAPGDVRWLSQESLRVHELPSGASRGFCRACGSKVWFRAADGAWSFEAGLIDGASGGALEEQIFLQDKGDYYEVTG</sequence>
<dbReference type="Proteomes" id="UP000474757">
    <property type="component" value="Unassembled WGS sequence"/>
</dbReference>